<evidence type="ECO:0000259" key="10">
    <source>
        <dbReference type="PROSITE" id="PS50893"/>
    </source>
</evidence>
<comment type="caution">
    <text evidence="12">The sequence shown here is derived from an EMBL/GenBank/DDBJ whole genome shotgun (WGS) entry which is preliminary data.</text>
</comment>
<dbReference type="AlphaFoldDB" id="M3AAK6"/>
<comment type="subcellular location">
    <subcellularLocation>
        <location evidence="1">Cell membrane</location>
        <topology evidence="1">Multi-pass membrane protein</topology>
    </subcellularLocation>
</comment>
<dbReference type="Pfam" id="PF00005">
    <property type="entry name" value="ABC_tran"/>
    <property type="match status" value="1"/>
</dbReference>
<dbReference type="GO" id="GO:0034040">
    <property type="term" value="F:ATPase-coupled lipid transmembrane transporter activity"/>
    <property type="evidence" value="ECO:0007669"/>
    <property type="project" value="TreeGrafter"/>
</dbReference>
<dbReference type="EMBL" id="AONQ01000032">
    <property type="protein sequence ID" value="EME69524.1"/>
    <property type="molecule type" value="Genomic_DNA"/>
</dbReference>
<evidence type="ECO:0000259" key="11">
    <source>
        <dbReference type="PROSITE" id="PS50929"/>
    </source>
</evidence>
<dbReference type="PATRIC" id="fig|1244869.3.peg.2573"/>
<dbReference type="NCBIfam" id="TIGR03797">
    <property type="entry name" value="NHLM_micro_ABC2"/>
    <property type="match status" value="1"/>
</dbReference>
<protein>
    <submittedName>
        <fullName evidence="12">ABC transporter</fullName>
    </submittedName>
</protein>
<evidence type="ECO:0000256" key="3">
    <source>
        <dbReference type="ARBA" id="ARBA00022475"/>
    </source>
</evidence>
<dbReference type="PROSITE" id="PS50893">
    <property type="entry name" value="ABC_TRANSPORTER_2"/>
    <property type="match status" value="1"/>
</dbReference>
<dbReference type="GO" id="GO:0005524">
    <property type="term" value="F:ATP binding"/>
    <property type="evidence" value="ECO:0007669"/>
    <property type="project" value="UniProtKB-KW"/>
</dbReference>
<evidence type="ECO:0000256" key="1">
    <source>
        <dbReference type="ARBA" id="ARBA00004651"/>
    </source>
</evidence>
<dbReference type="Proteomes" id="UP000011744">
    <property type="component" value="Unassembled WGS sequence"/>
</dbReference>
<reference evidence="12 13" key="1">
    <citation type="journal article" date="2014" name="Genome Announc.">
        <title>Draft Genome Sequence of Magnetospirillum sp. Strain SO-1, a Freshwater Magnetotactic Bacterium Isolated from the Ol'khovka River, Russia.</title>
        <authorList>
            <person name="Grouzdev D.S."/>
            <person name="Dziuba M.V."/>
            <person name="Sukhacheva M.S."/>
            <person name="Mardanov A.V."/>
            <person name="Beletskiy A.V."/>
            <person name="Kuznetsov B.B."/>
            <person name="Skryabin K.G."/>
        </authorList>
    </citation>
    <scope>NUCLEOTIDE SEQUENCE [LARGE SCALE GENOMIC DNA]</scope>
    <source>
        <strain evidence="12 13">SO-1</strain>
    </source>
</reference>
<dbReference type="PANTHER" id="PTHR24221">
    <property type="entry name" value="ATP-BINDING CASSETTE SUB-FAMILY B"/>
    <property type="match status" value="1"/>
</dbReference>
<evidence type="ECO:0000256" key="8">
    <source>
        <dbReference type="ARBA" id="ARBA00023136"/>
    </source>
</evidence>
<evidence type="ECO:0000256" key="6">
    <source>
        <dbReference type="ARBA" id="ARBA00022840"/>
    </source>
</evidence>
<dbReference type="InterPro" id="IPR027417">
    <property type="entry name" value="P-loop_NTPase"/>
</dbReference>
<sequence>MDVNVAPNARSAWNDAMAILTSMGRRESLVCNGILPLTLETRLWLVEAGTIDVFAVEKGEGDRLGRRHHLHTVTGPGLLAGLGQASAHADVEILAVSRGATATVLDGSTLAAAPASAATQLPLAWLLDRWIEGMGTGLVRNFAPRSAHPLPLIAGANVTPTEGSVVAGHKGVTWAHLAAGSGRYMGIADMAADGISMIPLSPETWLAPVDGLAVAGYGSPGLLSTSNWWRHVQTFHDAYLLCLGLSLDNQRKMEGWRLEKRADKIADALGTTFGRFARLVGVSTDTTGGAGPDNALASACAIACRPLGITIEQSPQLIRRRGDDRPLTVEEVARAARIRARHVALRGEWWREDLGPLVAFSGDDGRPLAVVPDPKSGYRLHDPAQATEADLDEATAVSLSPMAWTFYAPLPDGPLSAMDLLRLGLRHQKRDVAVALAAGALGGFMGMMLPIATSSVFQTIIPGHHTSQLIQVGLALVMAAAASTIFKITGDVALLRIEGRIAGHLQAGIIDRLLRLPSSFFAAYSTGDLAQRTLTVEMVRKAMTGLVLSSFLAGVFSIFSLGLLFYYQPMTALVALLLLLLMLGFSVWVGARQLATLFEGEALSGNIVSLVLQLISSIQKLRVAGAEDRAFVLWGRNFAELRTRTAKSRRIANLHATVMAGWDILSLAVVFLVVSIAAGAKLETGQFLAFIAAFTLFMGSLTQVSRAVIQCFNVKPMIDRTKPLLEAVPEVDATKEDPGRLSGDIEVNNVYFRYDHESPRVLNGLTLQVRPGEFIALVGPSGCGKSTLMKLLLGFERPEAGGIFLDGHDLRTLDVQAVRRQVGVVLQAGRVMPGSIYENIKGAADATVDDCWEAARMAGLEDDIRAMPMGMHTMLTEGSAALSGGQVQRMLIARAVVSKPRLLLFDEATSALDNRTQAIVTESLSKLSVTRIAIAHRLSTVKDADRIYVLKDGRVIEAGNYDDLMAKNGLFSELARRQLT</sequence>
<feature type="transmembrane region" description="Helical" evidence="9">
    <location>
        <begin position="469"/>
        <end position="490"/>
    </location>
</feature>
<dbReference type="STRING" id="1244869.H261_12759"/>
<dbReference type="FunFam" id="3.40.50.300:FF:000299">
    <property type="entry name" value="ABC transporter ATP-binding protein/permease"/>
    <property type="match status" value="1"/>
</dbReference>
<evidence type="ECO:0000256" key="2">
    <source>
        <dbReference type="ARBA" id="ARBA00022448"/>
    </source>
</evidence>
<gene>
    <name evidence="12" type="ORF">H261_12759</name>
</gene>
<dbReference type="SUPFAM" id="SSF52540">
    <property type="entry name" value="P-loop containing nucleoside triphosphate hydrolases"/>
    <property type="match status" value="1"/>
</dbReference>
<dbReference type="GO" id="GO:0140359">
    <property type="term" value="F:ABC-type transporter activity"/>
    <property type="evidence" value="ECO:0007669"/>
    <property type="project" value="InterPro"/>
</dbReference>
<accession>M3AAK6</accession>
<keyword evidence="2" id="KW-0813">Transport</keyword>
<organism evidence="12 13">
    <name type="scientific">Paramagnetospirillum caucaseum</name>
    <dbReference type="NCBI Taxonomy" id="1244869"/>
    <lineage>
        <taxon>Bacteria</taxon>
        <taxon>Pseudomonadati</taxon>
        <taxon>Pseudomonadota</taxon>
        <taxon>Alphaproteobacteria</taxon>
        <taxon>Rhodospirillales</taxon>
        <taxon>Magnetospirillaceae</taxon>
        <taxon>Paramagnetospirillum</taxon>
    </lineage>
</organism>
<dbReference type="SUPFAM" id="SSF90123">
    <property type="entry name" value="ABC transporter transmembrane region"/>
    <property type="match status" value="1"/>
</dbReference>
<feature type="transmembrane region" description="Helical" evidence="9">
    <location>
        <begin position="686"/>
        <end position="709"/>
    </location>
</feature>
<dbReference type="InterPro" id="IPR022515">
    <property type="entry name" value="NHPM_micro_ABC2"/>
</dbReference>
<dbReference type="InterPro" id="IPR003593">
    <property type="entry name" value="AAA+_ATPase"/>
</dbReference>
<evidence type="ECO:0000256" key="9">
    <source>
        <dbReference type="SAM" id="Phobius"/>
    </source>
</evidence>
<evidence type="ECO:0000256" key="7">
    <source>
        <dbReference type="ARBA" id="ARBA00022989"/>
    </source>
</evidence>
<dbReference type="PROSITE" id="PS50929">
    <property type="entry name" value="ABC_TM1F"/>
    <property type="match status" value="1"/>
</dbReference>
<keyword evidence="3" id="KW-1003">Cell membrane</keyword>
<dbReference type="PANTHER" id="PTHR24221:SF654">
    <property type="entry name" value="ATP-BINDING CASSETTE SUB-FAMILY B MEMBER 6"/>
    <property type="match status" value="1"/>
</dbReference>
<evidence type="ECO:0000256" key="4">
    <source>
        <dbReference type="ARBA" id="ARBA00022692"/>
    </source>
</evidence>
<feature type="transmembrane region" description="Helical" evidence="9">
    <location>
        <begin position="654"/>
        <end position="680"/>
    </location>
</feature>
<dbReference type="InterPro" id="IPR036640">
    <property type="entry name" value="ABC1_TM_sf"/>
</dbReference>
<keyword evidence="4 9" id="KW-0812">Transmembrane</keyword>
<dbReference type="Gene3D" id="1.20.1560.10">
    <property type="entry name" value="ABC transporter type 1, transmembrane domain"/>
    <property type="match status" value="1"/>
</dbReference>
<evidence type="ECO:0000313" key="13">
    <source>
        <dbReference type="Proteomes" id="UP000011744"/>
    </source>
</evidence>
<feature type="domain" description="ABC transporter" evidence="10">
    <location>
        <begin position="745"/>
        <end position="977"/>
    </location>
</feature>
<dbReference type="Gene3D" id="3.40.50.300">
    <property type="entry name" value="P-loop containing nucleotide triphosphate hydrolases"/>
    <property type="match status" value="1"/>
</dbReference>
<keyword evidence="5" id="KW-0547">Nucleotide-binding</keyword>
<name>M3AAK6_9PROT</name>
<keyword evidence="7 9" id="KW-1133">Transmembrane helix</keyword>
<proteinExistence type="predicted"/>
<evidence type="ECO:0000313" key="12">
    <source>
        <dbReference type="EMBL" id="EME69524.1"/>
    </source>
</evidence>
<dbReference type="InterPro" id="IPR011527">
    <property type="entry name" value="ABC1_TM_dom"/>
</dbReference>
<dbReference type="SMART" id="SM00382">
    <property type="entry name" value="AAA"/>
    <property type="match status" value="1"/>
</dbReference>
<dbReference type="GO" id="GO:0016887">
    <property type="term" value="F:ATP hydrolysis activity"/>
    <property type="evidence" value="ECO:0007669"/>
    <property type="project" value="InterPro"/>
</dbReference>
<feature type="transmembrane region" description="Helical" evidence="9">
    <location>
        <begin position="546"/>
        <end position="567"/>
    </location>
</feature>
<feature type="transmembrane region" description="Helical" evidence="9">
    <location>
        <begin position="432"/>
        <end position="457"/>
    </location>
</feature>
<evidence type="ECO:0000256" key="5">
    <source>
        <dbReference type="ARBA" id="ARBA00022741"/>
    </source>
</evidence>
<dbReference type="InterPro" id="IPR003439">
    <property type="entry name" value="ABC_transporter-like_ATP-bd"/>
</dbReference>
<dbReference type="Pfam" id="PF00664">
    <property type="entry name" value="ABC_membrane"/>
    <property type="match status" value="1"/>
</dbReference>
<feature type="transmembrane region" description="Helical" evidence="9">
    <location>
        <begin position="573"/>
        <end position="591"/>
    </location>
</feature>
<keyword evidence="13" id="KW-1185">Reference proteome</keyword>
<keyword evidence="8 9" id="KW-0472">Membrane</keyword>
<keyword evidence="6" id="KW-0067">ATP-binding</keyword>
<feature type="domain" description="ABC transmembrane type-1" evidence="11">
    <location>
        <begin position="433"/>
        <end position="710"/>
    </location>
</feature>
<dbReference type="eggNOG" id="COG2274">
    <property type="taxonomic scope" value="Bacteria"/>
</dbReference>
<dbReference type="GO" id="GO:0005886">
    <property type="term" value="C:plasma membrane"/>
    <property type="evidence" value="ECO:0007669"/>
    <property type="project" value="UniProtKB-SubCell"/>
</dbReference>
<dbReference type="InterPro" id="IPR039421">
    <property type="entry name" value="Type_1_exporter"/>
</dbReference>